<evidence type="ECO:0000256" key="9">
    <source>
        <dbReference type="ARBA" id="ARBA00047899"/>
    </source>
</evidence>
<dbReference type="EC" id="2.7.11.1" evidence="1"/>
<dbReference type="Pfam" id="PF00069">
    <property type="entry name" value="Pkinase"/>
    <property type="match status" value="2"/>
</dbReference>
<evidence type="ECO:0000256" key="2">
    <source>
        <dbReference type="ARBA" id="ARBA00022527"/>
    </source>
</evidence>
<dbReference type="SUPFAM" id="SSF56112">
    <property type="entry name" value="Protein kinase-like (PK-like)"/>
    <property type="match status" value="1"/>
</dbReference>
<evidence type="ECO:0000256" key="3">
    <source>
        <dbReference type="ARBA" id="ARBA00022618"/>
    </source>
</evidence>
<feature type="domain" description="Protein kinase" evidence="11">
    <location>
        <begin position="4"/>
        <end position="334"/>
    </location>
</feature>
<keyword evidence="3" id="KW-0132">Cell division</keyword>
<dbReference type="GO" id="GO:0005524">
    <property type="term" value="F:ATP binding"/>
    <property type="evidence" value="ECO:0007669"/>
    <property type="project" value="UniProtKB-KW"/>
</dbReference>
<evidence type="ECO:0000256" key="6">
    <source>
        <dbReference type="ARBA" id="ARBA00022777"/>
    </source>
</evidence>
<dbReference type="InterPro" id="IPR011009">
    <property type="entry name" value="Kinase-like_dom_sf"/>
</dbReference>
<dbReference type="Gene3D" id="3.30.200.20">
    <property type="entry name" value="Phosphorylase Kinase, domain 1"/>
    <property type="match status" value="2"/>
</dbReference>
<dbReference type="InterPro" id="IPR000719">
    <property type="entry name" value="Prot_kinase_dom"/>
</dbReference>
<evidence type="ECO:0000313" key="12">
    <source>
        <dbReference type="EMBL" id="KAJ3097232.1"/>
    </source>
</evidence>
<dbReference type="PANTHER" id="PTHR43671:SF13">
    <property type="entry name" value="SERINE_THREONINE-PROTEIN KINASE NEK2"/>
    <property type="match status" value="1"/>
</dbReference>
<dbReference type="GO" id="GO:0007059">
    <property type="term" value="P:chromosome segregation"/>
    <property type="evidence" value="ECO:0007669"/>
    <property type="project" value="TreeGrafter"/>
</dbReference>
<evidence type="ECO:0000256" key="8">
    <source>
        <dbReference type="ARBA" id="ARBA00023306"/>
    </source>
</evidence>
<dbReference type="AlphaFoldDB" id="A0AAD5SRN6"/>
<evidence type="ECO:0000256" key="7">
    <source>
        <dbReference type="ARBA" id="ARBA00022840"/>
    </source>
</evidence>
<dbReference type="PROSITE" id="PS50011">
    <property type="entry name" value="PROTEIN_KINASE_DOM"/>
    <property type="match status" value="1"/>
</dbReference>
<gene>
    <name evidence="12" type="primary">KIN3</name>
    <name evidence="12" type="ORF">HK100_005404</name>
</gene>
<dbReference type="PROSITE" id="PS00108">
    <property type="entry name" value="PROTEIN_KINASE_ST"/>
    <property type="match status" value="1"/>
</dbReference>
<organism evidence="12 13">
    <name type="scientific">Physocladia obscura</name>
    <dbReference type="NCBI Taxonomy" id="109957"/>
    <lineage>
        <taxon>Eukaryota</taxon>
        <taxon>Fungi</taxon>
        <taxon>Fungi incertae sedis</taxon>
        <taxon>Chytridiomycota</taxon>
        <taxon>Chytridiomycota incertae sedis</taxon>
        <taxon>Chytridiomycetes</taxon>
        <taxon>Chytridiales</taxon>
        <taxon>Chytriomycetaceae</taxon>
        <taxon>Physocladia</taxon>
    </lineage>
</organism>
<comment type="catalytic activity">
    <reaction evidence="9">
        <text>L-threonyl-[protein] + ATP = O-phospho-L-threonyl-[protein] + ADP + H(+)</text>
        <dbReference type="Rhea" id="RHEA:46608"/>
        <dbReference type="Rhea" id="RHEA-COMP:11060"/>
        <dbReference type="Rhea" id="RHEA-COMP:11605"/>
        <dbReference type="ChEBI" id="CHEBI:15378"/>
        <dbReference type="ChEBI" id="CHEBI:30013"/>
        <dbReference type="ChEBI" id="CHEBI:30616"/>
        <dbReference type="ChEBI" id="CHEBI:61977"/>
        <dbReference type="ChEBI" id="CHEBI:456216"/>
        <dbReference type="EC" id="2.7.11.1"/>
    </reaction>
</comment>
<dbReference type="GO" id="GO:0000278">
    <property type="term" value="P:mitotic cell cycle"/>
    <property type="evidence" value="ECO:0007669"/>
    <property type="project" value="UniProtKB-ARBA"/>
</dbReference>
<dbReference type="PANTHER" id="PTHR43671">
    <property type="entry name" value="SERINE/THREONINE-PROTEIN KINASE NEK"/>
    <property type="match status" value="1"/>
</dbReference>
<dbReference type="GO" id="GO:0005737">
    <property type="term" value="C:cytoplasm"/>
    <property type="evidence" value="ECO:0007669"/>
    <property type="project" value="TreeGrafter"/>
</dbReference>
<evidence type="ECO:0000256" key="1">
    <source>
        <dbReference type="ARBA" id="ARBA00012513"/>
    </source>
</evidence>
<keyword evidence="7" id="KW-0067">ATP-binding</keyword>
<keyword evidence="2 12" id="KW-0723">Serine/threonine-protein kinase</keyword>
<dbReference type="EMBL" id="JADGJH010002526">
    <property type="protein sequence ID" value="KAJ3097232.1"/>
    <property type="molecule type" value="Genomic_DNA"/>
</dbReference>
<accession>A0AAD5SRN6</accession>
<dbReference type="FunFam" id="3.30.200.20:FF:000151">
    <property type="entry name" value="G2-specific protein kinase nimA"/>
    <property type="match status" value="1"/>
</dbReference>
<keyword evidence="13" id="KW-1185">Reference proteome</keyword>
<evidence type="ECO:0000256" key="10">
    <source>
        <dbReference type="ARBA" id="ARBA00048679"/>
    </source>
</evidence>
<evidence type="ECO:0000259" key="11">
    <source>
        <dbReference type="PROSITE" id="PS50011"/>
    </source>
</evidence>
<keyword evidence="4" id="KW-0808">Transferase</keyword>
<sequence>MDAYESLEVIGSGSFGVIRKVRRKADGLTLTRLIFMFPSVSFGDLLFHTTRCGKPIAETLIQQILVRKEIDYAKMSEKEKRQLVSEVNILRELRHPNIVRYYERFVDRQECRIYIIMEWCEGGDLAGIIKQCKKENKRIPEDVIWNLLTQLLLALQECHHGIGNTGNTSNASFPNSDAKATPGAHPTILHRDIKPDNVFLDGNQNVKLGDFGLSRIISNPEIDFAKTFVGLADIKKREEEVKRRESIVEAREAAVALKEEEVAKKIKAFETADSGNKTVGGMVGSRDSLTDFDGGVSERTEHVRSTSVTFIADERQSDAEHRPTSLLSLESSAITAVQSAPASLRSTISAIGENSVFTAPSTITASTTSTLAVESQQDSRPYKFHQPLKKATSTQFQPALRHNGIFKSLVPPQTNRLQHPASSPSPFRPGIQLRTQQNTAVYSGGVGGGGIKNNVNGVNNGQGGNGFCVANFDNYASVVAAGGGGGSQPQSQPQSVGGTIFGGIGGGGNGAGGYERVAMRAVGGFKSGITPKKDVNGGGVFSADFGSPMQLSTP</sequence>
<keyword evidence="6 12" id="KW-0418">Kinase</keyword>
<keyword evidence="5" id="KW-0547">Nucleotide-binding</keyword>
<dbReference type="GO" id="GO:0051301">
    <property type="term" value="P:cell division"/>
    <property type="evidence" value="ECO:0007669"/>
    <property type="project" value="UniProtKB-KW"/>
</dbReference>
<dbReference type="InterPro" id="IPR050660">
    <property type="entry name" value="NEK_Ser/Thr_kinase"/>
</dbReference>
<reference evidence="12" key="1">
    <citation type="submission" date="2020-05" db="EMBL/GenBank/DDBJ databases">
        <title>Phylogenomic resolution of chytrid fungi.</title>
        <authorList>
            <person name="Stajich J.E."/>
            <person name="Amses K."/>
            <person name="Simmons R."/>
            <person name="Seto K."/>
            <person name="Myers J."/>
            <person name="Bonds A."/>
            <person name="Quandt C.A."/>
            <person name="Barry K."/>
            <person name="Liu P."/>
            <person name="Grigoriev I."/>
            <person name="Longcore J.E."/>
            <person name="James T.Y."/>
        </authorList>
    </citation>
    <scope>NUCLEOTIDE SEQUENCE</scope>
    <source>
        <strain evidence="12">JEL0513</strain>
    </source>
</reference>
<evidence type="ECO:0000256" key="5">
    <source>
        <dbReference type="ARBA" id="ARBA00022741"/>
    </source>
</evidence>
<name>A0AAD5SRN6_9FUNG</name>
<protein>
    <recommendedName>
        <fullName evidence="1">non-specific serine/threonine protein kinase</fullName>
        <ecNumber evidence="1">2.7.11.1</ecNumber>
    </recommendedName>
</protein>
<dbReference type="Gene3D" id="1.10.510.10">
    <property type="entry name" value="Transferase(Phosphotransferase) domain 1"/>
    <property type="match status" value="1"/>
</dbReference>
<comment type="catalytic activity">
    <reaction evidence="10">
        <text>L-seryl-[protein] + ATP = O-phospho-L-seryl-[protein] + ADP + H(+)</text>
        <dbReference type="Rhea" id="RHEA:17989"/>
        <dbReference type="Rhea" id="RHEA-COMP:9863"/>
        <dbReference type="Rhea" id="RHEA-COMP:11604"/>
        <dbReference type="ChEBI" id="CHEBI:15378"/>
        <dbReference type="ChEBI" id="CHEBI:29999"/>
        <dbReference type="ChEBI" id="CHEBI:30616"/>
        <dbReference type="ChEBI" id="CHEBI:83421"/>
        <dbReference type="ChEBI" id="CHEBI:456216"/>
        <dbReference type="EC" id="2.7.11.1"/>
    </reaction>
</comment>
<dbReference type="GO" id="GO:0005634">
    <property type="term" value="C:nucleus"/>
    <property type="evidence" value="ECO:0007669"/>
    <property type="project" value="TreeGrafter"/>
</dbReference>
<comment type="caution">
    <text evidence="12">The sequence shown here is derived from an EMBL/GenBank/DDBJ whole genome shotgun (WGS) entry which is preliminary data.</text>
</comment>
<dbReference type="Proteomes" id="UP001211907">
    <property type="component" value="Unassembled WGS sequence"/>
</dbReference>
<evidence type="ECO:0000313" key="13">
    <source>
        <dbReference type="Proteomes" id="UP001211907"/>
    </source>
</evidence>
<dbReference type="InterPro" id="IPR008271">
    <property type="entry name" value="Ser/Thr_kinase_AS"/>
</dbReference>
<evidence type="ECO:0000256" key="4">
    <source>
        <dbReference type="ARBA" id="ARBA00022679"/>
    </source>
</evidence>
<proteinExistence type="predicted"/>
<keyword evidence="8" id="KW-0131">Cell cycle</keyword>
<dbReference type="SMART" id="SM00220">
    <property type="entry name" value="S_TKc"/>
    <property type="match status" value="1"/>
</dbReference>
<dbReference type="GO" id="GO:0004674">
    <property type="term" value="F:protein serine/threonine kinase activity"/>
    <property type="evidence" value="ECO:0007669"/>
    <property type="project" value="UniProtKB-KW"/>
</dbReference>